<keyword evidence="3" id="KW-1185">Reference proteome</keyword>
<dbReference type="InterPro" id="IPR012675">
    <property type="entry name" value="Beta-grasp_dom_sf"/>
</dbReference>
<dbReference type="KEGG" id="mpl:Mpal_1306"/>
<dbReference type="HOGENOM" id="CLU_019091_0_0_2"/>
<protein>
    <submittedName>
        <fullName evidence="2">Ferredoxin</fullName>
    </submittedName>
</protein>
<feature type="domain" description="2Fe-2S ferredoxin-type" evidence="1">
    <location>
        <begin position="2"/>
        <end position="96"/>
    </location>
</feature>
<evidence type="ECO:0000313" key="3">
    <source>
        <dbReference type="Proteomes" id="UP000002457"/>
    </source>
</evidence>
<dbReference type="InterPro" id="IPR042259">
    <property type="entry name" value="Raco-like_middle_sf"/>
</dbReference>
<dbReference type="Gene3D" id="3.10.20.30">
    <property type="match status" value="1"/>
</dbReference>
<dbReference type="InterPro" id="IPR001041">
    <property type="entry name" value="2Fe-2S_ferredoxin-type"/>
</dbReference>
<dbReference type="SUPFAM" id="SSF53067">
    <property type="entry name" value="Actin-like ATPase domain"/>
    <property type="match status" value="1"/>
</dbReference>
<dbReference type="STRING" id="521011.Mpal_1306"/>
<gene>
    <name evidence="2" type="ordered locus">Mpal_1306</name>
</gene>
<evidence type="ECO:0000313" key="2">
    <source>
        <dbReference type="EMBL" id="ACL16640.1"/>
    </source>
</evidence>
<accession>B8GHN5</accession>
<dbReference type="eggNOG" id="arCOG02845">
    <property type="taxonomic scope" value="Archaea"/>
</dbReference>
<organism evidence="2 3">
    <name type="scientific">Methanosphaerula palustris (strain ATCC BAA-1556 / DSM 19958 / E1-9c)</name>
    <dbReference type="NCBI Taxonomy" id="521011"/>
    <lineage>
        <taxon>Archaea</taxon>
        <taxon>Methanobacteriati</taxon>
        <taxon>Methanobacteriota</taxon>
        <taxon>Stenosarchaea group</taxon>
        <taxon>Methanomicrobia</taxon>
        <taxon>Methanomicrobiales</taxon>
        <taxon>Methanoregulaceae</taxon>
        <taxon>Methanosphaerula</taxon>
    </lineage>
</organism>
<proteinExistence type="predicted"/>
<dbReference type="PANTHER" id="PTHR42895:SF2">
    <property type="entry name" value="IRON-SULFUR CLUSTER PROTEIN"/>
    <property type="match status" value="1"/>
</dbReference>
<dbReference type="GO" id="GO:0051536">
    <property type="term" value="F:iron-sulfur cluster binding"/>
    <property type="evidence" value="ECO:0007669"/>
    <property type="project" value="InterPro"/>
</dbReference>
<name>B8GHN5_METPE</name>
<dbReference type="InterPro" id="IPR027980">
    <property type="entry name" value="RACo_C"/>
</dbReference>
<dbReference type="SUPFAM" id="SSF54292">
    <property type="entry name" value="2Fe-2S ferredoxin-like"/>
    <property type="match status" value="1"/>
</dbReference>
<dbReference type="InterPro" id="IPR052911">
    <property type="entry name" value="Corrinoid_activation_enz"/>
</dbReference>
<reference evidence="2 3" key="1">
    <citation type="journal article" date="2015" name="Genome Announc.">
        <title>Complete Genome Sequence of Methanosphaerula palustris E1-9CT, a Hydrogenotrophic Methanogen Isolated from a Minerotrophic Fen Peatland.</title>
        <authorList>
            <person name="Cadillo-Quiroz H."/>
            <person name="Browne P."/>
            <person name="Kyrpides N."/>
            <person name="Woyke T."/>
            <person name="Goodwin L."/>
            <person name="Detter C."/>
            <person name="Yavitt J.B."/>
            <person name="Zinder S.H."/>
        </authorList>
    </citation>
    <scope>NUCLEOTIDE SEQUENCE [LARGE SCALE GENOMIC DNA]</scope>
    <source>
        <strain evidence="3">ATCC BAA-1556 / DSM 19958 / E1-9c</strain>
    </source>
</reference>
<sequence>MPVLTVRLEDRVVDTHFVAGQSLREILDSTDIRVRAGCNGSGACGLCRIRIESGNVHKPTEIERSILDSSLRAQGVRLACQVKPEKNLQIRILDRAPRSNWRNLPETKGCCIAQQPFFPLRDFSRRETTLYGVAVDLGTTHINISLYNLVAGKRLAGRVGQNPQMDSGSDIMTRLVVASGSIEQANRLSRQVREAIGEALQDIASRDGINLLQVVRFSLVGNTAMLALLSGRNYDLLITPGHWAGDIECLPQDPGAWAAEWEIDPDAAIEILPPLAGFVGSDLLAGVLATHLTDSREKSLFIDFGTNSEMGVWDGEVLWVTSAAGGPAFESNGFTCGMPAEPGAVYRVRFRDETLSLSIIAGDDLRGLCGSGIIDLIAGLVERGIVTEKGQFAPEYSDEGFVVSKHDPRIVLKKSDVDLFQRAKAAIGTGIQVLLEKGGMDPSDIEHIYIGGIFGHFLDIKNAQKIGLLPMIAPDRIHLCGNTALKGCEMALLSSQAVDKLKHIRRIARFINLSECRNFDDIYLENLYLQPFWGMNHD</sequence>
<dbReference type="Gene3D" id="3.30.420.480">
    <property type="entry name" value="Domain of unknown function (DUF4445)"/>
    <property type="match status" value="1"/>
</dbReference>
<dbReference type="Proteomes" id="UP000002457">
    <property type="component" value="Chromosome"/>
</dbReference>
<dbReference type="Pfam" id="PF14574">
    <property type="entry name" value="RACo_C_ter"/>
    <property type="match status" value="1"/>
</dbReference>
<dbReference type="InterPro" id="IPR041414">
    <property type="entry name" value="Raco-like_middle"/>
</dbReference>
<dbReference type="CDD" id="cd00207">
    <property type="entry name" value="fer2"/>
    <property type="match status" value="1"/>
</dbReference>
<dbReference type="OrthoDB" id="23478at2157"/>
<dbReference type="Pfam" id="PF00111">
    <property type="entry name" value="Fer2"/>
    <property type="match status" value="1"/>
</dbReference>
<dbReference type="EMBL" id="CP001338">
    <property type="protein sequence ID" value="ACL16640.1"/>
    <property type="molecule type" value="Genomic_DNA"/>
</dbReference>
<evidence type="ECO:0000259" key="1">
    <source>
        <dbReference type="PROSITE" id="PS51085"/>
    </source>
</evidence>
<dbReference type="eggNOG" id="arCOG02035">
    <property type="taxonomic scope" value="Archaea"/>
</dbReference>
<dbReference type="InterPro" id="IPR043129">
    <property type="entry name" value="ATPase_NBD"/>
</dbReference>
<dbReference type="InterPro" id="IPR036010">
    <property type="entry name" value="2Fe-2S_ferredoxin-like_sf"/>
</dbReference>
<dbReference type="Pfam" id="PF17651">
    <property type="entry name" value="Raco_middle"/>
    <property type="match status" value="1"/>
</dbReference>
<dbReference type="PANTHER" id="PTHR42895">
    <property type="entry name" value="IRON-SULFUR CLUSTER-BINDING PROTEIN-RELATED"/>
    <property type="match status" value="1"/>
</dbReference>
<dbReference type="PROSITE" id="PS51085">
    <property type="entry name" value="2FE2S_FER_2"/>
    <property type="match status" value="1"/>
</dbReference>
<dbReference type="AlphaFoldDB" id="B8GHN5"/>